<reference evidence="3" key="1">
    <citation type="submission" date="2016-10" db="EMBL/GenBank/DDBJ databases">
        <authorList>
            <person name="Varghese N."/>
            <person name="Submissions S."/>
        </authorList>
    </citation>
    <scope>NUCLEOTIDE SEQUENCE [LARGE SCALE GENOMIC DNA]</scope>
    <source>
        <strain evidence="3">M83</strain>
    </source>
</reference>
<dbReference type="CDD" id="cd00093">
    <property type="entry name" value="HTH_XRE"/>
    <property type="match status" value="1"/>
</dbReference>
<dbReference type="GO" id="GO:0003677">
    <property type="term" value="F:DNA binding"/>
    <property type="evidence" value="ECO:0007669"/>
    <property type="project" value="UniProtKB-KW"/>
</dbReference>
<sequence>MTISERLFRIMEEKNISMSELSRLTGISRHTIFDWHKKNTNPGSDKIMAICRALEITPEQLLTGEGIDDVTELKPITERAYDDRTDAKLLKDYHGMQEDQKKRLLAYVEALKKIESLEDLK</sequence>
<organism evidence="2 3">
    <name type="scientific">Lachnospira pectinoschiza</name>
    <dbReference type="NCBI Taxonomy" id="28052"/>
    <lineage>
        <taxon>Bacteria</taxon>
        <taxon>Bacillati</taxon>
        <taxon>Bacillota</taxon>
        <taxon>Clostridia</taxon>
        <taxon>Lachnospirales</taxon>
        <taxon>Lachnospiraceae</taxon>
        <taxon>Lachnospira</taxon>
    </lineage>
</organism>
<gene>
    <name evidence="2" type="ORF">SAMN05216544_1590</name>
</gene>
<dbReference type="SUPFAM" id="SSF47413">
    <property type="entry name" value="lambda repressor-like DNA-binding domains"/>
    <property type="match status" value="1"/>
</dbReference>
<dbReference type="AlphaFoldDB" id="A0A1G9XPL6"/>
<dbReference type="InterPro" id="IPR001387">
    <property type="entry name" value="Cro/C1-type_HTH"/>
</dbReference>
<dbReference type="RefSeq" id="WP_074521680.1">
    <property type="nucleotide sequence ID" value="NZ_FNHZ01000004.1"/>
</dbReference>
<proteinExistence type="predicted"/>
<dbReference type="OrthoDB" id="2062347at2"/>
<dbReference type="SMART" id="SM00530">
    <property type="entry name" value="HTH_XRE"/>
    <property type="match status" value="1"/>
</dbReference>
<keyword evidence="2" id="KW-0238">DNA-binding</keyword>
<keyword evidence="3" id="KW-1185">Reference proteome</keyword>
<dbReference type="PROSITE" id="PS50943">
    <property type="entry name" value="HTH_CROC1"/>
    <property type="match status" value="1"/>
</dbReference>
<protein>
    <submittedName>
        <fullName evidence="2">DNA-binding transcriptional regulator, XRE family</fullName>
    </submittedName>
</protein>
<evidence type="ECO:0000313" key="2">
    <source>
        <dbReference type="EMBL" id="SDM98714.1"/>
    </source>
</evidence>
<dbReference type="InterPro" id="IPR010982">
    <property type="entry name" value="Lambda_DNA-bd_dom_sf"/>
</dbReference>
<name>A0A1G9XPL6_9FIRM</name>
<evidence type="ECO:0000313" key="3">
    <source>
        <dbReference type="Proteomes" id="UP000187651"/>
    </source>
</evidence>
<dbReference type="Pfam" id="PF13443">
    <property type="entry name" value="HTH_26"/>
    <property type="match status" value="1"/>
</dbReference>
<accession>A0A1G9XPL6</accession>
<feature type="domain" description="HTH cro/C1-type" evidence="1">
    <location>
        <begin position="9"/>
        <end position="61"/>
    </location>
</feature>
<dbReference type="Gene3D" id="1.10.260.40">
    <property type="entry name" value="lambda repressor-like DNA-binding domains"/>
    <property type="match status" value="1"/>
</dbReference>
<dbReference type="Proteomes" id="UP000187651">
    <property type="component" value="Unassembled WGS sequence"/>
</dbReference>
<dbReference type="EMBL" id="FNHZ01000004">
    <property type="protein sequence ID" value="SDM98714.1"/>
    <property type="molecule type" value="Genomic_DNA"/>
</dbReference>
<evidence type="ECO:0000259" key="1">
    <source>
        <dbReference type="PROSITE" id="PS50943"/>
    </source>
</evidence>